<evidence type="ECO:0000256" key="9">
    <source>
        <dbReference type="ARBA" id="ARBA00023146"/>
    </source>
</evidence>
<comment type="subunit">
    <text evidence="3 11">Homodimer.</text>
</comment>
<dbReference type="EC" id="6.1.1.21" evidence="11"/>
<evidence type="ECO:0000256" key="2">
    <source>
        <dbReference type="ARBA" id="ARBA00008226"/>
    </source>
</evidence>
<dbReference type="PANTHER" id="PTHR43707:SF1">
    <property type="entry name" value="HISTIDINE--TRNA LIGASE, MITOCHONDRIAL-RELATED"/>
    <property type="match status" value="1"/>
</dbReference>
<dbReference type="GO" id="GO:0005737">
    <property type="term" value="C:cytoplasm"/>
    <property type="evidence" value="ECO:0007669"/>
    <property type="project" value="UniProtKB-SubCell"/>
</dbReference>
<dbReference type="SUPFAM" id="SSF55681">
    <property type="entry name" value="Class II aaRS and biotin synthetases"/>
    <property type="match status" value="1"/>
</dbReference>
<evidence type="ECO:0000313" key="14">
    <source>
        <dbReference type="EMBL" id="KGG81506.1"/>
    </source>
</evidence>
<evidence type="ECO:0000256" key="5">
    <source>
        <dbReference type="ARBA" id="ARBA00022598"/>
    </source>
</evidence>
<dbReference type="InterPro" id="IPR045864">
    <property type="entry name" value="aa-tRNA-synth_II/BPL/LPL"/>
</dbReference>
<dbReference type="RefSeq" id="WP_035161318.1">
    <property type="nucleotide sequence ID" value="NZ_AZTB01000001.1"/>
</dbReference>
<feature type="binding site" evidence="12">
    <location>
        <position position="112"/>
    </location>
    <ligand>
        <name>L-histidine</name>
        <dbReference type="ChEBI" id="CHEBI:57595"/>
    </ligand>
</feature>
<protein>
    <recommendedName>
        <fullName evidence="11">Histidine--tRNA ligase</fullName>
        <ecNumber evidence="11">6.1.1.21</ecNumber>
    </recommendedName>
    <alternativeName>
        <fullName evidence="11">Histidyl-tRNA synthetase</fullName>
        <shortName evidence="11">HisRS</shortName>
    </alternativeName>
</protein>
<dbReference type="CDD" id="cd00859">
    <property type="entry name" value="HisRS_anticodon"/>
    <property type="match status" value="1"/>
</dbReference>
<sequence length="422" mass="48299">MAMKAPRGTKDVLPADSYKWQYLENLFRETCQEFGYKEIRTPIFEHTELFERGVGETTDVVQKEMYTFEDRGGRSITLKPEGTAPIVRAYVENKLFAEPQPIKVFYITPVLRYERPQKGRLREHHQFGVEVFGANSASIDAEVISLVWTIYKKLGVEDIELNINSVGCPKCRKEYNKVLKDYLSDKLENLCQTCQIRYEKNPMRIIDCKNEKCQSELKDVPLMIDYLCDECKNHFEQVKNYLSILDIKFTVNPKIVRGLDYYTKTAFEFISTEIGAKSTVCGGGRYDGLVEEIGGPPTPGVGFGMGIERLLLTLENKGIEIPKPDRLEVFIVTIGENAEKEAFKILYDLRKEEISAEKDYLGRSIKAQFKYANKLNAKFTLVLGEDELDKGLVKIKDMDTGQQTDVKIEDISKFIKEQGGNM</sequence>
<comment type="similarity">
    <text evidence="2 11">Belongs to the class-II aminoacyl-tRNA synthetase family.</text>
</comment>
<comment type="catalytic activity">
    <reaction evidence="10 11">
        <text>tRNA(His) + L-histidine + ATP = L-histidyl-tRNA(His) + AMP + diphosphate + H(+)</text>
        <dbReference type="Rhea" id="RHEA:17313"/>
        <dbReference type="Rhea" id="RHEA-COMP:9665"/>
        <dbReference type="Rhea" id="RHEA-COMP:9689"/>
        <dbReference type="ChEBI" id="CHEBI:15378"/>
        <dbReference type="ChEBI" id="CHEBI:30616"/>
        <dbReference type="ChEBI" id="CHEBI:33019"/>
        <dbReference type="ChEBI" id="CHEBI:57595"/>
        <dbReference type="ChEBI" id="CHEBI:78442"/>
        <dbReference type="ChEBI" id="CHEBI:78527"/>
        <dbReference type="ChEBI" id="CHEBI:456215"/>
        <dbReference type="EC" id="6.1.1.21"/>
    </reaction>
</comment>
<dbReference type="Pfam" id="PF13393">
    <property type="entry name" value="tRNA-synt_His"/>
    <property type="match status" value="1"/>
</dbReference>
<dbReference type="GO" id="GO:0006427">
    <property type="term" value="P:histidyl-tRNA aminoacylation"/>
    <property type="evidence" value="ECO:0007669"/>
    <property type="project" value="UniProtKB-UniRule"/>
</dbReference>
<dbReference type="CDD" id="cd00773">
    <property type="entry name" value="HisRS-like_core"/>
    <property type="match status" value="1"/>
</dbReference>
<keyword evidence="6 11" id="KW-0547">Nucleotide-binding</keyword>
<dbReference type="GO" id="GO:0004821">
    <property type="term" value="F:histidine-tRNA ligase activity"/>
    <property type="evidence" value="ECO:0007669"/>
    <property type="project" value="UniProtKB-UniRule"/>
</dbReference>
<dbReference type="InterPro" id="IPR036621">
    <property type="entry name" value="Anticodon-bd_dom_sf"/>
</dbReference>
<dbReference type="InterPro" id="IPR041715">
    <property type="entry name" value="HisRS-like_core"/>
</dbReference>
<dbReference type="InterPro" id="IPR004154">
    <property type="entry name" value="Anticodon-bd"/>
</dbReference>
<evidence type="ECO:0000256" key="3">
    <source>
        <dbReference type="ARBA" id="ARBA00011738"/>
    </source>
</evidence>
<comment type="subcellular location">
    <subcellularLocation>
        <location evidence="1 11">Cytoplasm</location>
    </subcellularLocation>
</comment>
<feature type="binding site" evidence="12">
    <location>
        <begin position="261"/>
        <end position="262"/>
    </location>
    <ligand>
        <name>L-histidine</name>
        <dbReference type="ChEBI" id="CHEBI:57595"/>
    </ligand>
</feature>
<dbReference type="Proteomes" id="UP000029622">
    <property type="component" value="Unassembled WGS sequence"/>
</dbReference>
<dbReference type="NCBIfam" id="TIGR00442">
    <property type="entry name" value="hisS"/>
    <property type="match status" value="1"/>
</dbReference>
<dbReference type="InterPro" id="IPR015807">
    <property type="entry name" value="His-tRNA-ligase"/>
</dbReference>
<dbReference type="Gene3D" id="3.40.50.800">
    <property type="entry name" value="Anticodon-binding domain"/>
    <property type="match status" value="1"/>
</dbReference>
<evidence type="ECO:0000259" key="13">
    <source>
        <dbReference type="PROSITE" id="PS50862"/>
    </source>
</evidence>
<feature type="binding site" evidence="12">
    <location>
        <position position="130"/>
    </location>
    <ligand>
        <name>L-histidine</name>
        <dbReference type="ChEBI" id="CHEBI:57595"/>
    </ligand>
</feature>
<dbReference type="InterPro" id="IPR033656">
    <property type="entry name" value="HisRS_anticodon"/>
</dbReference>
<feature type="binding site" evidence="12">
    <location>
        <begin position="81"/>
        <end position="83"/>
    </location>
    <ligand>
        <name>L-histidine</name>
        <dbReference type="ChEBI" id="CHEBI:57595"/>
    </ligand>
</feature>
<feature type="binding site" evidence="12">
    <location>
        <position position="257"/>
    </location>
    <ligand>
        <name>L-histidine</name>
        <dbReference type="ChEBI" id="CHEBI:57595"/>
    </ligand>
</feature>
<keyword evidence="8 11" id="KW-0648">Protein biosynthesis</keyword>
<keyword evidence="7 11" id="KW-0067">ATP-binding</keyword>
<dbReference type="PANTHER" id="PTHR43707">
    <property type="entry name" value="HISTIDYL-TRNA SYNTHETASE"/>
    <property type="match status" value="1"/>
</dbReference>
<keyword evidence="9 11" id="KW-0030">Aminoacyl-tRNA synthetase</keyword>
<evidence type="ECO:0000256" key="10">
    <source>
        <dbReference type="ARBA" id="ARBA00047639"/>
    </source>
</evidence>
<feature type="binding site" evidence="12">
    <location>
        <position position="126"/>
    </location>
    <ligand>
        <name>L-histidine</name>
        <dbReference type="ChEBI" id="CHEBI:57595"/>
    </ligand>
</feature>
<evidence type="ECO:0000256" key="7">
    <source>
        <dbReference type="ARBA" id="ARBA00022840"/>
    </source>
</evidence>
<dbReference type="PIRSF" id="PIRSF001549">
    <property type="entry name" value="His-tRNA_synth"/>
    <property type="match status" value="1"/>
</dbReference>
<evidence type="ECO:0000256" key="8">
    <source>
        <dbReference type="ARBA" id="ARBA00022917"/>
    </source>
</evidence>
<keyword evidence="4 11" id="KW-0963">Cytoplasm</keyword>
<evidence type="ECO:0000256" key="1">
    <source>
        <dbReference type="ARBA" id="ARBA00004496"/>
    </source>
</evidence>
<dbReference type="GO" id="GO:0140096">
    <property type="term" value="F:catalytic activity, acting on a protein"/>
    <property type="evidence" value="ECO:0007669"/>
    <property type="project" value="UniProtKB-ARBA"/>
</dbReference>
<dbReference type="FunFam" id="3.30.930.10:FF:000005">
    <property type="entry name" value="Histidine--tRNA ligase"/>
    <property type="match status" value="1"/>
</dbReference>
<dbReference type="Pfam" id="PF03129">
    <property type="entry name" value="HGTP_anticodon"/>
    <property type="match status" value="1"/>
</dbReference>
<comment type="caution">
    <text evidence="14">The sequence shown here is derived from an EMBL/GenBank/DDBJ whole genome shotgun (WGS) entry which is preliminary data.</text>
</comment>
<evidence type="ECO:0000256" key="6">
    <source>
        <dbReference type="ARBA" id="ARBA00022741"/>
    </source>
</evidence>
<dbReference type="InterPro" id="IPR004516">
    <property type="entry name" value="HisRS/HisZ"/>
</dbReference>
<organism evidence="14 15">
    <name type="scientific">Caloranaerobacter azorensis H53214</name>
    <dbReference type="NCBI Taxonomy" id="1156417"/>
    <lineage>
        <taxon>Bacteria</taxon>
        <taxon>Bacillati</taxon>
        <taxon>Bacillota</taxon>
        <taxon>Tissierellia</taxon>
        <taxon>Tissierellales</taxon>
        <taxon>Thermohalobacteraceae</taxon>
        <taxon>Caloranaerobacter</taxon>
    </lineage>
</organism>
<proteinExistence type="inferred from homology"/>
<dbReference type="AlphaFoldDB" id="A0A096DQM7"/>
<dbReference type="Gene3D" id="3.30.930.10">
    <property type="entry name" value="Bira Bifunctional Protein, Domain 2"/>
    <property type="match status" value="1"/>
</dbReference>
<dbReference type="SUPFAM" id="SSF52954">
    <property type="entry name" value="Class II aaRS ABD-related"/>
    <property type="match status" value="1"/>
</dbReference>
<dbReference type="PROSITE" id="PS50862">
    <property type="entry name" value="AA_TRNA_LIGASE_II"/>
    <property type="match status" value="1"/>
</dbReference>
<dbReference type="EMBL" id="AZTB01000001">
    <property type="protein sequence ID" value="KGG81506.1"/>
    <property type="molecule type" value="Genomic_DNA"/>
</dbReference>
<reference evidence="14 15" key="1">
    <citation type="submission" date="2013-12" db="EMBL/GenBank/DDBJ databases">
        <title>Draft genome sequence of Caloranaerobacter sp. H53214.</title>
        <authorList>
            <person name="Jiang L.J."/>
            <person name="Shao Z.Z."/>
            <person name="Long M.N."/>
        </authorList>
    </citation>
    <scope>NUCLEOTIDE SEQUENCE [LARGE SCALE GENOMIC DNA]</scope>
    <source>
        <strain evidence="14 15">H53214</strain>
    </source>
</reference>
<dbReference type="STRING" id="1156417.Y919_00655"/>
<evidence type="ECO:0000256" key="4">
    <source>
        <dbReference type="ARBA" id="ARBA00022490"/>
    </source>
</evidence>
<name>A0A096DQM7_9FIRM</name>
<evidence type="ECO:0000256" key="11">
    <source>
        <dbReference type="HAMAP-Rule" id="MF_00127"/>
    </source>
</evidence>
<accession>A0A096DQM7</accession>
<dbReference type="InterPro" id="IPR006195">
    <property type="entry name" value="aa-tRNA-synth_II"/>
</dbReference>
<gene>
    <name evidence="11" type="primary">hisS</name>
    <name evidence="14" type="ORF">Y919_00655</name>
</gene>
<dbReference type="HAMAP" id="MF_00127">
    <property type="entry name" value="His_tRNA_synth"/>
    <property type="match status" value="1"/>
</dbReference>
<dbReference type="GO" id="GO:0016740">
    <property type="term" value="F:transferase activity"/>
    <property type="evidence" value="ECO:0007669"/>
    <property type="project" value="UniProtKB-ARBA"/>
</dbReference>
<keyword evidence="5 11" id="KW-0436">Ligase</keyword>
<evidence type="ECO:0000256" key="12">
    <source>
        <dbReference type="PIRSR" id="PIRSR001549-1"/>
    </source>
</evidence>
<dbReference type="GO" id="GO:0005524">
    <property type="term" value="F:ATP binding"/>
    <property type="evidence" value="ECO:0007669"/>
    <property type="project" value="UniProtKB-UniRule"/>
</dbReference>
<evidence type="ECO:0000313" key="15">
    <source>
        <dbReference type="Proteomes" id="UP000029622"/>
    </source>
</evidence>
<feature type="domain" description="Aminoacyl-transfer RNA synthetases class-II family profile" evidence="13">
    <location>
        <begin position="1"/>
        <end position="322"/>
    </location>
</feature>